<reference evidence="2 3" key="1">
    <citation type="submission" date="2021-03" db="EMBL/GenBank/DDBJ databases">
        <title>Sequencing the genomes of 1000 actinobacteria strains.</title>
        <authorList>
            <person name="Klenk H.-P."/>
        </authorList>
    </citation>
    <scope>NUCLEOTIDE SEQUENCE [LARGE SCALE GENOMIC DNA]</scope>
    <source>
        <strain evidence="2 3">DSM 45256</strain>
    </source>
</reference>
<evidence type="ECO:0000256" key="1">
    <source>
        <dbReference type="SAM" id="Phobius"/>
    </source>
</evidence>
<evidence type="ECO:0000313" key="3">
    <source>
        <dbReference type="Proteomes" id="UP001519295"/>
    </source>
</evidence>
<dbReference type="RefSeq" id="WP_210026486.1">
    <property type="nucleotide sequence ID" value="NZ_JAGINU010000001.1"/>
</dbReference>
<evidence type="ECO:0008006" key="4">
    <source>
        <dbReference type="Google" id="ProtNLM"/>
    </source>
</evidence>
<name>A0ABS4VS97_9PSEU</name>
<keyword evidence="1" id="KW-0472">Membrane</keyword>
<gene>
    <name evidence="2" type="ORF">JOF36_002125</name>
</gene>
<dbReference type="Proteomes" id="UP001519295">
    <property type="component" value="Unassembled WGS sequence"/>
</dbReference>
<organism evidence="2 3">
    <name type="scientific">Pseudonocardia parietis</name>
    <dbReference type="NCBI Taxonomy" id="570936"/>
    <lineage>
        <taxon>Bacteria</taxon>
        <taxon>Bacillati</taxon>
        <taxon>Actinomycetota</taxon>
        <taxon>Actinomycetes</taxon>
        <taxon>Pseudonocardiales</taxon>
        <taxon>Pseudonocardiaceae</taxon>
        <taxon>Pseudonocardia</taxon>
    </lineage>
</organism>
<comment type="caution">
    <text evidence="2">The sequence shown here is derived from an EMBL/GenBank/DDBJ whole genome shotgun (WGS) entry which is preliminary data.</text>
</comment>
<protein>
    <recommendedName>
        <fullName evidence="4">MFS transporter</fullName>
    </recommendedName>
</protein>
<keyword evidence="1" id="KW-0812">Transmembrane</keyword>
<accession>A0ABS4VS97</accession>
<evidence type="ECO:0000313" key="2">
    <source>
        <dbReference type="EMBL" id="MBP2366429.1"/>
    </source>
</evidence>
<keyword evidence="1" id="KW-1133">Transmembrane helix</keyword>
<proteinExistence type="predicted"/>
<dbReference type="EMBL" id="JAGINU010000001">
    <property type="protein sequence ID" value="MBP2366429.1"/>
    <property type="molecule type" value="Genomic_DNA"/>
</dbReference>
<feature type="transmembrane region" description="Helical" evidence="1">
    <location>
        <begin position="20"/>
        <end position="43"/>
    </location>
</feature>
<sequence>MTALSPTSAPASTPRIRLSGLAALAIGSLASLSGAIPMAFLLLTS</sequence>
<keyword evidence="3" id="KW-1185">Reference proteome</keyword>